<dbReference type="Pfam" id="PF08808">
    <property type="entry name" value="RES"/>
    <property type="match status" value="1"/>
</dbReference>
<accession>C1BE40</accession>
<protein>
    <recommendedName>
        <fullName evidence="2">RES domain-containing protein</fullName>
    </recommendedName>
</protein>
<sequence>MVVNRELHLADATSNAAIGFGMTSEISTTTDYALTQQWPQALHAAGFDGIRYWARDEMTHVHACVALFAPSGDQTSTVAVPSGFTVVGTDTFAGSHRPLGFAVRDGRDRSPGHPRQHLKPGRPETSLSVSGWASRGGIEGATPGRAR</sequence>
<dbReference type="InterPro" id="IPR014914">
    <property type="entry name" value="RES_dom"/>
</dbReference>
<proteinExistence type="predicted"/>
<organism evidence="3 4">
    <name type="scientific">Rhodococcus opacus (strain B4)</name>
    <dbReference type="NCBI Taxonomy" id="632772"/>
    <lineage>
        <taxon>Bacteria</taxon>
        <taxon>Bacillati</taxon>
        <taxon>Actinomycetota</taxon>
        <taxon>Actinomycetes</taxon>
        <taxon>Mycobacteriales</taxon>
        <taxon>Nocardiaceae</taxon>
        <taxon>Rhodococcus</taxon>
    </lineage>
</organism>
<dbReference type="EMBL" id="AP011117">
    <property type="protein sequence ID" value="BAH47243.1"/>
    <property type="molecule type" value="Genomic_DNA"/>
</dbReference>
<dbReference type="AlphaFoldDB" id="C1BE40"/>
<gene>
    <name evidence="3" type="ordered locus">ROP_pROB02-02360</name>
</gene>
<evidence type="ECO:0000256" key="1">
    <source>
        <dbReference type="SAM" id="MobiDB-lite"/>
    </source>
</evidence>
<evidence type="ECO:0000313" key="4">
    <source>
        <dbReference type="Proteomes" id="UP000002212"/>
    </source>
</evidence>
<keyword evidence="3" id="KW-0614">Plasmid</keyword>
<feature type="region of interest" description="Disordered" evidence="1">
    <location>
        <begin position="98"/>
        <end position="147"/>
    </location>
</feature>
<name>C1BE40_RHOOB</name>
<dbReference type="HOGENOM" id="CLU_1766570_0_0_11"/>
<feature type="domain" description="RES" evidence="2">
    <location>
        <begin position="27"/>
        <end position="75"/>
    </location>
</feature>
<geneLocation type="plasmid" evidence="3 4">
    <name>pROB02</name>
</geneLocation>
<dbReference type="KEGG" id="rop:ROP_pROB02-02360"/>
<evidence type="ECO:0000259" key="2">
    <source>
        <dbReference type="Pfam" id="PF08808"/>
    </source>
</evidence>
<dbReference type="PATRIC" id="fig|632772.20.peg.8620"/>
<evidence type="ECO:0000313" key="3">
    <source>
        <dbReference type="EMBL" id="BAH47243.1"/>
    </source>
</evidence>
<reference evidence="3 4" key="1">
    <citation type="journal article" date="2005" name="J. Biosci. Bioeng.">
        <title>Isolation and characterization of benzene-tolerant Rhodococcus opacus strains.</title>
        <authorList>
            <person name="Na K.S."/>
            <person name="Kuroda A."/>
            <person name="Takiguchi N."/>
            <person name="Ikeda T."/>
            <person name="Ohtake H."/>
            <person name="Kato J."/>
        </authorList>
    </citation>
    <scope>NUCLEOTIDE SEQUENCE [LARGE SCALE GENOMIC DNA]</scope>
    <source>
        <strain evidence="3 4">B4</strain>
        <plasmid evidence="3">pROB02</plasmid>
    </source>
</reference>
<dbReference type="Proteomes" id="UP000002212">
    <property type="component" value="Plasmid pROB02"/>
</dbReference>
<reference evidence="3 4" key="2">
    <citation type="submission" date="2009-03" db="EMBL/GenBank/DDBJ databases">
        <title>Comparison of the complete genome sequences of Rhodococcus erythropolis PR4 and Rhodococcus opacus B4.</title>
        <authorList>
            <person name="Takarada H."/>
            <person name="Sekine M."/>
            <person name="Hosoyama A."/>
            <person name="Yamada R."/>
            <person name="Fujisawa T."/>
            <person name="Omata S."/>
            <person name="Shimizu A."/>
            <person name="Tsukatani N."/>
            <person name="Tanikawa S."/>
            <person name="Fujita N."/>
            <person name="Harayama S."/>
        </authorList>
    </citation>
    <scope>NUCLEOTIDE SEQUENCE [LARGE SCALE GENOMIC DNA]</scope>
    <source>
        <strain evidence="3 4">B4</strain>
        <plasmid evidence="3 4">pROB02</plasmid>
    </source>
</reference>